<reference evidence="3 4" key="1">
    <citation type="submission" date="2014-04" db="EMBL/GenBank/DDBJ databases">
        <authorList>
            <consortium name="DOE Joint Genome Institute"/>
            <person name="Kuo A."/>
            <person name="Ruytinx J."/>
            <person name="Rineau F."/>
            <person name="Colpaert J."/>
            <person name="Kohler A."/>
            <person name="Nagy L.G."/>
            <person name="Floudas D."/>
            <person name="Copeland A."/>
            <person name="Barry K.W."/>
            <person name="Cichocki N."/>
            <person name="Veneault-Fourrey C."/>
            <person name="LaButti K."/>
            <person name="Lindquist E.A."/>
            <person name="Lipzen A."/>
            <person name="Lundell T."/>
            <person name="Morin E."/>
            <person name="Murat C."/>
            <person name="Sun H."/>
            <person name="Tunlid A."/>
            <person name="Henrissat B."/>
            <person name="Grigoriev I.V."/>
            <person name="Hibbett D.S."/>
            <person name="Martin F."/>
            <person name="Nordberg H.P."/>
            <person name="Cantor M.N."/>
            <person name="Hua S.X."/>
        </authorList>
    </citation>
    <scope>NUCLEOTIDE SEQUENCE [LARGE SCALE GENOMIC DNA]</scope>
    <source>
        <strain evidence="3 4">UH-Slu-Lm8-n1</strain>
    </source>
</reference>
<accession>A0A0C9ZPA7</accession>
<evidence type="ECO:0000256" key="1">
    <source>
        <dbReference type="SAM" id="Coils"/>
    </source>
</evidence>
<dbReference type="InterPro" id="IPR027417">
    <property type="entry name" value="P-loop_NTPase"/>
</dbReference>
<evidence type="ECO:0000313" key="3">
    <source>
        <dbReference type="EMBL" id="KIK39470.1"/>
    </source>
</evidence>
<dbReference type="InterPro" id="IPR003593">
    <property type="entry name" value="AAA+_ATPase"/>
</dbReference>
<dbReference type="HOGENOM" id="CLU_004471_6_3_1"/>
<reference evidence="4" key="2">
    <citation type="submission" date="2015-01" db="EMBL/GenBank/DDBJ databases">
        <title>Evolutionary Origins and Diversification of the Mycorrhizal Mutualists.</title>
        <authorList>
            <consortium name="DOE Joint Genome Institute"/>
            <consortium name="Mycorrhizal Genomics Consortium"/>
            <person name="Kohler A."/>
            <person name="Kuo A."/>
            <person name="Nagy L.G."/>
            <person name="Floudas D."/>
            <person name="Copeland A."/>
            <person name="Barry K.W."/>
            <person name="Cichocki N."/>
            <person name="Veneault-Fourrey C."/>
            <person name="LaButti K."/>
            <person name="Lindquist E.A."/>
            <person name="Lipzen A."/>
            <person name="Lundell T."/>
            <person name="Morin E."/>
            <person name="Murat C."/>
            <person name="Riley R."/>
            <person name="Ohm R."/>
            <person name="Sun H."/>
            <person name="Tunlid A."/>
            <person name="Henrissat B."/>
            <person name="Grigoriev I.V."/>
            <person name="Hibbett D.S."/>
            <person name="Martin F."/>
        </authorList>
    </citation>
    <scope>NUCLEOTIDE SEQUENCE [LARGE SCALE GENOMIC DNA]</scope>
    <source>
        <strain evidence="4">UH-Slu-Lm8-n1</strain>
    </source>
</reference>
<dbReference type="PANTHER" id="PTHR46411">
    <property type="entry name" value="FAMILY ATPASE, PUTATIVE-RELATED"/>
    <property type="match status" value="1"/>
</dbReference>
<dbReference type="InParanoid" id="A0A0C9ZPA7"/>
<dbReference type="AlphaFoldDB" id="A0A0C9ZPA7"/>
<evidence type="ECO:0000313" key="4">
    <source>
        <dbReference type="Proteomes" id="UP000054485"/>
    </source>
</evidence>
<dbReference type="STRING" id="930992.A0A0C9ZPA7"/>
<sequence length="697" mass="79289">MESTLWSTAQTISSLCDMSNIQEPLVQVIPFADTTEPPLPIREQLPKSACPGTSITSPPVDMSSLEIKEVLIPLPVTTSSSVTLDECKSGITERQENGFLRRWQQWDWLHDCWKSYEYIEQIPRVVTQQSNCFYLNVRRKTDKEKTDLVFSDFSPILLACLRSVVGGECLSKHPQVYINELLLELDSLESRTNDARMALLEENNEDGIVRTAKALGHAVEGLAHVADGDVRTYLTAAVQQLDILLLLLKEEFKPVAERLNHAIVHGRIPRDLLEFYFRKNQQYYYNDDNNDFDAFRLISSYYDDFDQTYTLNGEGAFWNGSKWVTLERGRMVKLAEGSLILADFRTFKMTPEIGARLTERGRKYASLAGVHHMLYRGRRIMVDRLGWNTFGYNHADDTPFPFPLLQDRSKARVNDGILPLPEDDIALLPRFMPGFDLERKSWGLFDIDEVEAIKFNESAWKHIVLDESSKNVIEGVVGAFDFREEAVTDEEQTGLVILLHGPTGTGKTATVEAIAEHFKRPLYSLSVYSLPLDTILLVDTLTSRLDAARSWNAIVLIEAGDILMQTQRHEPIMEDHVRVSTILEFFEQHRCIVFVTARTTCTAFMSHFAMTIQYPELDCDSRQTMWSNMLAGEANNISRRDIEELSRIAVNGRAMRNIHTTAKALARSSKQPLSLYHLKTAAKTQGQAEGAGYHLYW</sequence>
<name>A0A0C9ZPA7_9AGAM</name>
<dbReference type="SMART" id="SM00382">
    <property type="entry name" value="AAA"/>
    <property type="match status" value="1"/>
</dbReference>
<gene>
    <name evidence="3" type="ORF">CY34DRAFT_808251</name>
</gene>
<keyword evidence="1" id="KW-0175">Coiled coil</keyword>
<proteinExistence type="predicted"/>
<evidence type="ECO:0000259" key="2">
    <source>
        <dbReference type="SMART" id="SM00382"/>
    </source>
</evidence>
<keyword evidence="4" id="KW-1185">Reference proteome</keyword>
<dbReference type="Gene3D" id="3.40.50.300">
    <property type="entry name" value="P-loop containing nucleotide triphosphate hydrolases"/>
    <property type="match status" value="1"/>
</dbReference>
<dbReference type="Pfam" id="PF00004">
    <property type="entry name" value="AAA"/>
    <property type="match status" value="1"/>
</dbReference>
<dbReference type="Proteomes" id="UP000054485">
    <property type="component" value="Unassembled WGS sequence"/>
</dbReference>
<dbReference type="GO" id="GO:0016887">
    <property type="term" value="F:ATP hydrolysis activity"/>
    <property type="evidence" value="ECO:0007669"/>
    <property type="project" value="InterPro"/>
</dbReference>
<dbReference type="EMBL" id="KN835341">
    <property type="protein sequence ID" value="KIK39470.1"/>
    <property type="molecule type" value="Genomic_DNA"/>
</dbReference>
<dbReference type="OrthoDB" id="10042665at2759"/>
<dbReference type="PANTHER" id="PTHR46411:SF3">
    <property type="entry name" value="AAA+ ATPASE DOMAIN-CONTAINING PROTEIN"/>
    <property type="match status" value="1"/>
</dbReference>
<dbReference type="SUPFAM" id="SSF52540">
    <property type="entry name" value="P-loop containing nucleoside triphosphate hydrolases"/>
    <property type="match status" value="1"/>
</dbReference>
<protein>
    <recommendedName>
        <fullName evidence="2">AAA+ ATPase domain-containing protein</fullName>
    </recommendedName>
</protein>
<feature type="coiled-coil region" evidence="1">
    <location>
        <begin position="178"/>
        <end position="205"/>
    </location>
</feature>
<dbReference type="GO" id="GO:0005524">
    <property type="term" value="F:ATP binding"/>
    <property type="evidence" value="ECO:0007669"/>
    <property type="project" value="InterPro"/>
</dbReference>
<feature type="domain" description="AAA+ ATPase" evidence="2">
    <location>
        <begin position="493"/>
        <end position="619"/>
    </location>
</feature>
<organism evidence="3 4">
    <name type="scientific">Suillus luteus UH-Slu-Lm8-n1</name>
    <dbReference type="NCBI Taxonomy" id="930992"/>
    <lineage>
        <taxon>Eukaryota</taxon>
        <taxon>Fungi</taxon>
        <taxon>Dikarya</taxon>
        <taxon>Basidiomycota</taxon>
        <taxon>Agaricomycotina</taxon>
        <taxon>Agaricomycetes</taxon>
        <taxon>Agaricomycetidae</taxon>
        <taxon>Boletales</taxon>
        <taxon>Suillineae</taxon>
        <taxon>Suillaceae</taxon>
        <taxon>Suillus</taxon>
    </lineage>
</organism>
<dbReference type="InterPro" id="IPR003959">
    <property type="entry name" value="ATPase_AAA_core"/>
</dbReference>